<feature type="coiled-coil region" evidence="2">
    <location>
        <begin position="127"/>
        <end position="164"/>
    </location>
</feature>
<protein>
    <submittedName>
        <fullName evidence="5">Efflux RND transporter periplasmic adaptor subunit</fullName>
    </submittedName>
</protein>
<dbReference type="FunFam" id="2.40.30.170:FF:000010">
    <property type="entry name" value="Efflux RND transporter periplasmic adaptor subunit"/>
    <property type="match status" value="1"/>
</dbReference>
<dbReference type="Gene3D" id="1.10.287.470">
    <property type="entry name" value="Helix hairpin bin"/>
    <property type="match status" value="1"/>
</dbReference>
<dbReference type="InterPro" id="IPR006143">
    <property type="entry name" value="RND_pump_MFP"/>
</dbReference>
<evidence type="ECO:0000313" key="5">
    <source>
        <dbReference type="EMBL" id="NEX18995.1"/>
    </source>
</evidence>
<accession>A0A6P1DTF5</accession>
<dbReference type="InterPro" id="IPR058792">
    <property type="entry name" value="Beta-barrel_RND_2"/>
</dbReference>
<dbReference type="RefSeq" id="WP_164651876.1">
    <property type="nucleotide sequence ID" value="NZ_JAAIJR010000003.1"/>
</dbReference>
<gene>
    <name evidence="5" type="ORF">G3480_01465</name>
</gene>
<dbReference type="PANTHER" id="PTHR30469:SF38">
    <property type="entry name" value="HLYD FAMILY SECRETION PROTEIN"/>
    <property type="match status" value="1"/>
</dbReference>
<feature type="domain" description="CusB-like beta-barrel" evidence="4">
    <location>
        <begin position="243"/>
        <end position="310"/>
    </location>
</feature>
<evidence type="ECO:0000256" key="1">
    <source>
        <dbReference type="ARBA" id="ARBA00009477"/>
    </source>
</evidence>
<evidence type="ECO:0000259" key="3">
    <source>
        <dbReference type="Pfam" id="PF25876"/>
    </source>
</evidence>
<comment type="similarity">
    <text evidence="1">Belongs to the membrane fusion protein (MFP) (TC 8.A.1) family.</text>
</comment>
<keyword evidence="6" id="KW-1185">Reference proteome</keyword>
<dbReference type="GO" id="GO:0015562">
    <property type="term" value="F:efflux transmembrane transporter activity"/>
    <property type="evidence" value="ECO:0007669"/>
    <property type="project" value="TreeGrafter"/>
</dbReference>
<keyword evidence="2" id="KW-0175">Coiled coil</keyword>
<dbReference type="Proteomes" id="UP000471640">
    <property type="component" value="Unassembled WGS sequence"/>
</dbReference>
<dbReference type="AlphaFoldDB" id="A0A6P1DTF5"/>
<comment type="caution">
    <text evidence="5">The sequence shown here is derived from an EMBL/GenBank/DDBJ whole genome shotgun (WGS) entry which is preliminary data.</text>
</comment>
<dbReference type="Gene3D" id="2.40.420.20">
    <property type="match status" value="1"/>
</dbReference>
<evidence type="ECO:0000259" key="4">
    <source>
        <dbReference type="Pfam" id="PF25954"/>
    </source>
</evidence>
<feature type="domain" description="Multidrug resistance protein MdtA-like alpha-helical hairpin" evidence="3">
    <location>
        <begin position="120"/>
        <end position="196"/>
    </location>
</feature>
<dbReference type="Gene3D" id="2.40.50.100">
    <property type="match status" value="1"/>
</dbReference>
<dbReference type="EMBL" id="JAAIJR010000003">
    <property type="protein sequence ID" value="NEX18995.1"/>
    <property type="molecule type" value="Genomic_DNA"/>
</dbReference>
<reference evidence="6" key="1">
    <citation type="journal article" date="2020" name="Microbiol. Resour. Announc.">
        <title>Draft Genome Sequences of Thiorhodococcus mannitoliphagus and Thiorhodococcus minor, Purple Sulfur Photosynthetic Bacteria in the Gammaproteobacterial Family Chromatiaceae.</title>
        <authorList>
            <person name="Aviles F.A."/>
            <person name="Meyer T.E."/>
            <person name="Kyndt J.A."/>
        </authorList>
    </citation>
    <scope>NUCLEOTIDE SEQUENCE [LARGE SCALE GENOMIC DNA]</scope>
    <source>
        <strain evidence="6">DSM 18266</strain>
    </source>
</reference>
<proteinExistence type="inferred from homology"/>
<dbReference type="Gene3D" id="2.40.30.170">
    <property type="match status" value="1"/>
</dbReference>
<reference evidence="5 6" key="2">
    <citation type="submission" date="2020-02" db="EMBL/GenBank/DDBJ databases">
        <title>Genome sequences of Thiorhodococcus mannitoliphagus and Thiorhodococcus minor, purple sulfur photosynthetic bacteria in the gammaproteobacterial family, Chromatiaceae.</title>
        <authorList>
            <person name="Aviles F.A."/>
            <person name="Meyer T.E."/>
            <person name="Kyndt J.A."/>
        </authorList>
    </citation>
    <scope>NUCLEOTIDE SEQUENCE [LARGE SCALE GENOMIC DNA]</scope>
    <source>
        <strain evidence="5 6">DSM 18266</strain>
    </source>
</reference>
<dbReference type="Pfam" id="PF25954">
    <property type="entry name" value="Beta-barrel_RND_2"/>
    <property type="match status" value="1"/>
</dbReference>
<dbReference type="PANTHER" id="PTHR30469">
    <property type="entry name" value="MULTIDRUG RESISTANCE PROTEIN MDTA"/>
    <property type="match status" value="1"/>
</dbReference>
<dbReference type="Pfam" id="PF25876">
    <property type="entry name" value="HH_MFP_RND"/>
    <property type="match status" value="1"/>
</dbReference>
<dbReference type="InterPro" id="IPR058624">
    <property type="entry name" value="MdtA-like_HH"/>
</dbReference>
<dbReference type="SUPFAM" id="SSF111369">
    <property type="entry name" value="HlyD-like secretion proteins"/>
    <property type="match status" value="1"/>
</dbReference>
<name>A0A6P1DTF5_9GAMM</name>
<evidence type="ECO:0000256" key="2">
    <source>
        <dbReference type="SAM" id="Coils"/>
    </source>
</evidence>
<organism evidence="5 6">
    <name type="scientific">Thiorhodococcus mannitoliphagus</name>
    <dbReference type="NCBI Taxonomy" id="329406"/>
    <lineage>
        <taxon>Bacteria</taxon>
        <taxon>Pseudomonadati</taxon>
        <taxon>Pseudomonadota</taxon>
        <taxon>Gammaproteobacteria</taxon>
        <taxon>Chromatiales</taxon>
        <taxon>Chromatiaceae</taxon>
        <taxon>Thiorhodococcus</taxon>
    </lineage>
</organism>
<evidence type="ECO:0000313" key="6">
    <source>
        <dbReference type="Proteomes" id="UP000471640"/>
    </source>
</evidence>
<sequence length="395" mass="43110">MQTSSTRRFVLALIALCALGWLGWSIQQRLQDSSSTEPEAREKPPVPVEVADILQGPIEARRVFTGTLEARAEFEVAPKVSGRLQALSLDLADEVTRNQVVAVLDDAEYVQDVARAAADLAVAKASAAEAGSLLKIAERELDRIEKLQQRGVSSESQRDTAKAEQLAKQALVAMGRARVASAEADLEAARIRLGYTQVNAGWRGGSERRVVAERYVDEGEMVEANTPLLRIVELDPITAVFFVTERDYAQLQSGQSAVVATDAYPGEHFRAQIERIAPVFREVTRQARVELRVENPQLRLKPGMFARATIVLDRDAQATIVPAQALTKRDEETGVFVVGPEARTAVWRSVRTGIRDGERIQVRGDGIEGRVVVLGQQSLEDGSPIRITSDAAAAP</sequence>
<dbReference type="NCBIfam" id="TIGR01730">
    <property type="entry name" value="RND_mfp"/>
    <property type="match status" value="1"/>
</dbReference>
<dbReference type="GO" id="GO:1990281">
    <property type="term" value="C:efflux pump complex"/>
    <property type="evidence" value="ECO:0007669"/>
    <property type="project" value="TreeGrafter"/>
</dbReference>